<keyword evidence="5 9" id="KW-0805">Transcription regulation</keyword>
<keyword evidence="13" id="KW-1185">Reference proteome</keyword>
<protein>
    <recommendedName>
        <fullName evidence="3 9">Chromatin modification-related protein EAF6</fullName>
    </recommendedName>
</protein>
<feature type="compositionally biased region" description="Polar residues" evidence="11">
    <location>
        <begin position="168"/>
        <end position="224"/>
    </location>
</feature>
<dbReference type="STRING" id="1213857.A0A484GAG8"/>
<evidence type="ECO:0000256" key="10">
    <source>
        <dbReference type="SAM" id="Coils"/>
    </source>
</evidence>
<gene>
    <name evidence="12" type="primary">eaf6</name>
    <name evidence="12" type="ORF">Cob_v001009</name>
</gene>
<feature type="compositionally biased region" description="Low complexity" evidence="11">
    <location>
        <begin position="266"/>
        <end position="280"/>
    </location>
</feature>
<keyword evidence="6 10" id="KW-0175">Coiled coil</keyword>
<evidence type="ECO:0000256" key="1">
    <source>
        <dbReference type="ARBA" id="ARBA00004123"/>
    </source>
</evidence>
<evidence type="ECO:0000256" key="6">
    <source>
        <dbReference type="ARBA" id="ARBA00023054"/>
    </source>
</evidence>
<reference evidence="13" key="2">
    <citation type="journal article" date="2019" name="Mol. Plant Microbe Interact.">
        <title>Genome sequence resources for four phytopathogenic fungi from the Colletotrichum orbiculare species complex.</title>
        <authorList>
            <person name="Gan P."/>
            <person name="Tsushima A."/>
            <person name="Narusaka M."/>
            <person name="Narusaka Y."/>
            <person name="Takano Y."/>
            <person name="Kubo Y."/>
            <person name="Shirasu K."/>
        </authorList>
    </citation>
    <scope>GENOME REANNOTATION</scope>
    <source>
        <strain evidence="13">104-T / ATCC 96160 / CBS 514.97 / LARS 414 / MAFF 240422</strain>
    </source>
</reference>
<keyword evidence="9" id="KW-0227">DNA damage</keyword>
<evidence type="ECO:0000256" key="3">
    <source>
        <dbReference type="ARBA" id="ARBA00018504"/>
    </source>
</evidence>
<organism evidence="12 13">
    <name type="scientific">Colletotrichum orbiculare (strain 104-T / ATCC 96160 / CBS 514.97 / LARS 414 / MAFF 240422)</name>
    <name type="common">Cucumber anthracnose fungus</name>
    <name type="synonym">Colletotrichum lagenarium</name>
    <dbReference type="NCBI Taxonomy" id="1213857"/>
    <lineage>
        <taxon>Eukaryota</taxon>
        <taxon>Fungi</taxon>
        <taxon>Dikarya</taxon>
        <taxon>Ascomycota</taxon>
        <taxon>Pezizomycotina</taxon>
        <taxon>Sordariomycetes</taxon>
        <taxon>Hypocreomycetidae</taxon>
        <taxon>Glomerellales</taxon>
        <taxon>Glomerellaceae</taxon>
        <taxon>Colletotrichum</taxon>
        <taxon>Colletotrichum orbiculare species complex</taxon>
    </lineage>
</organism>
<dbReference type="Proteomes" id="UP000014480">
    <property type="component" value="Unassembled WGS sequence"/>
</dbReference>
<evidence type="ECO:0000256" key="2">
    <source>
        <dbReference type="ARBA" id="ARBA00010916"/>
    </source>
</evidence>
<keyword evidence="4 9" id="KW-0156">Chromatin regulator</keyword>
<evidence type="ECO:0000256" key="9">
    <source>
        <dbReference type="RuleBase" id="RU368022"/>
    </source>
</evidence>
<keyword evidence="7 9" id="KW-0804">Transcription</keyword>
<keyword evidence="9" id="KW-0234">DNA repair</keyword>
<comment type="caution">
    <text evidence="12">The sequence shown here is derived from an EMBL/GenBank/DDBJ whole genome shotgun (WGS) entry which is preliminary data.</text>
</comment>
<evidence type="ECO:0000313" key="13">
    <source>
        <dbReference type="Proteomes" id="UP000014480"/>
    </source>
</evidence>
<dbReference type="InterPro" id="IPR015418">
    <property type="entry name" value="Eaf6"/>
</dbReference>
<evidence type="ECO:0000256" key="7">
    <source>
        <dbReference type="ARBA" id="ARBA00023163"/>
    </source>
</evidence>
<evidence type="ECO:0000256" key="4">
    <source>
        <dbReference type="ARBA" id="ARBA00022853"/>
    </source>
</evidence>
<evidence type="ECO:0000256" key="11">
    <source>
        <dbReference type="SAM" id="MobiDB-lite"/>
    </source>
</evidence>
<evidence type="ECO:0000256" key="8">
    <source>
        <dbReference type="ARBA" id="ARBA00023242"/>
    </source>
</evidence>
<dbReference type="GO" id="GO:0005634">
    <property type="term" value="C:nucleus"/>
    <property type="evidence" value="ECO:0007669"/>
    <property type="project" value="UniProtKB-SubCell"/>
</dbReference>
<evidence type="ECO:0000313" key="12">
    <source>
        <dbReference type="EMBL" id="TDZ26697.1"/>
    </source>
</evidence>
<feature type="region of interest" description="Disordered" evidence="11">
    <location>
        <begin position="163"/>
        <end position="280"/>
    </location>
</feature>
<comment type="subunit">
    <text evidence="9">Component of the NuA4 histone acetyltransferase complex.</text>
</comment>
<dbReference type="GO" id="GO:0035267">
    <property type="term" value="C:NuA4 histone acetyltransferase complex"/>
    <property type="evidence" value="ECO:0007669"/>
    <property type="project" value="UniProtKB-UniRule"/>
</dbReference>
<dbReference type="PANTHER" id="PTHR13476">
    <property type="entry name" value="CHROMATIN MODIFICATION-RELATED PROTEIN MEAF6"/>
    <property type="match status" value="1"/>
</dbReference>
<reference evidence="13" key="1">
    <citation type="journal article" date="2013" name="New Phytol.">
        <title>Comparative genomic and transcriptomic analyses reveal the hemibiotrophic stage shift of Colletotrichum fungi.</title>
        <authorList>
            <person name="Gan P."/>
            <person name="Ikeda K."/>
            <person name="Irieda H."/>
            <person name="Narusaka M."/>
            <person name="O'Connell R.J."/>
            <person name="Narusaka Y."/>
            <person name="Takano Y."/>
            <person name="Kubo Y."/>
            <person name="Shirasu K."/>
        </authorList>
    </citation>
    <scope>NUCLEOTIDE SEQUENCE [LARGE SCALE GENOMIC DNA]</scope>
    <source>
        <strain evidence="13">104-T / ATCC 96160 / CBS 514.97 / LARS 414 / MAFF 240422</strain>
    </source>
</reference>
<dbReference type="OrthoDB" id="440324at2759"/>
<accession>A0A484GAG8</accession>
<evidence type="ECO:0000256" key="5">
    <source>
        <dbReference type="ARBA" id="ARBA00023015"/>
    </source>
</evidence>
<comment type="similarity">
    <text evidence="2 9">Belongs to the EAF6 family.</text>
</comment>
<dbReference type="EMBL" id="AMCV02000001">
    <property type="protein sequence ID" value="TDZ26697.1"/>
    <property type="molecule type" value="Genomic_DNA"/>
</dbReference>
<comment type="subcellular location">
    <subcellularLocation>
        <location evidence="1 9">Nucleus</location>
    </subcellularLocation>
</comment>
<sequence length="324" mass="35431">MLLHAGYWLSVTADGTESFVRAPGTERLWMPARRNLCRKKLRRDNPVDHRIHDQQLSIHYDSATRRDIPRPNCCTSSFISMGENQNSGAGSQQAAPTMQMYKDEQLRLRQMLDKRAAIARRLANIESEIEQKETSYLESTPNGNIIAGFDNYIKGTGAAAQRRKAGATEQNRVFSRSSLSYRPGSEATTPGSTPASHAPTPVSTTFKDGSGSNHATPTSATASKSGKKNKKQNEEDSDHDSQAPNKKRINFGAGRKQHIPRQDDLASASIRPPRPPRAASRCSIIEPWGESIASFVDISKGTLNSNDSMHGIVASNVVGVQGCE</sequence>
<name>A0A484GAG8_COLOR</name>
<dbReference type="Pfam" id="PF09340">
    <property type="entry name" value="NuA4"/>
    <property type="match status" value="1"/>
</dbReference>
<comment type="function">
    <text evidence="9">Component of the NuA4 histone acetyltransferase complex which is involved in transcriptional activation of selected genes principally by acetylation of nucleosomal histone H4 and H2A. The NuA4 complex is also involved in DNA repair.</text>
</comment>
<dbReference type="GO" id="GO:0006281">
    <property type="term" value="P:DNA repair"/>
    <property type="evidence" value="ECO:0007669"/>
    <property type="project" value="UniProtKB-UniRule"/>
</dbReference>
<proteinExistence type="inferred from homology"/>
<feature type="compositionally biased region" description="Basic residues" evidence="11">
    <location>
        <begin position="245"/>
        <end position="259"/>
    </location>
</feature>
<feature type="coiled-coil region" evidence="10">
    <location>
        <begin position="108"/>
        <end position="135"/>
    </location>
</feature>
<dbReference type="GO" id="GO:0006325">
    <property type="term" value="P:chromatin organization"/>
    <property type="evidence" value="ECO:0007669"/>
    <property type="project" value="UniProtKB-KW"/>
</dbReference>
<keyword evidence="8 9" id="KW-0539">Nucleus</keyword>
<dbReference type="AlphaFoldDB" id="A0A484GAG8"/>